<evidence type="ECO:0000313" key="11">
    <source>
        <dbReference type="EMBL" id="TGG93566.1"/>
    </source>
</evidence>
<dbReference type="GO" id="GO:0015833">
    <property type="term" value="P:peptide transport"/>
    <property type="evidence" value="ECO:0007669"/>
    <property type="project" value="InterPro"/>
</dbReference>
<evidence type="ECO:0000256" key="6">
    <source>
        <dbReference type="ARBA" id="ARBA00022840"/>
    </source>
</evidence>
<organism evidence="11 12">
    <name type="scientific">Natronospirillum operosum</name>
    <dbReference type="NCBI Taxonomy" id="2759953"/>
    <lineage>
        <taxon>Bacteria</taxon>
        <taxon>Pseudomonadati</taxon>
        <taxon>Pseudomonadota</taxon>
        <taxon>Gammaproteobacteria</taxon>
        <taxon>Oceanospirillales</taxon>
        <taxon>Natronospirillaceae</taxon>
        <taxon>Natronospirillum</taxon>
    </lineage>
</organism>
<dbReference type="SMART" id="SM00382">
    <property type="entry name" value="AAA"/>
    <property type="match status" value="2"/>
</dbReference>
<evidence type="ECO:0000259" key="10">
    <source>
        <dbReference type="PROSITE" id="PS50893"/>
    </source>
</evidence>
<dbReference type="InterPro" id="IPR017871">
    <property type="entry name" value="ABC_transporter-like_CS"/>
</dbReference>
<evidence type="ECO:0000256" key="1">
    <source>
        <dbReference type="ARBA" id="ARBA00004417"/>
    </source>
</evidence>
<dbReference type="CDD" id="cd03257">
    <property type="entry name" value="ABC_NikE_OppD_transporters"/>
    <property type="match status" value="2"/>
</dbReference>
<reference evidence="11 12" key="1">
    <citation type="submission" date="2019-04" db="EMBL/GenBank/DDBJ databases">
        <title>Natronospirillum operosus gen. nov., sp. nov., a haloalkaliphilic satellite isolated from decaying biomass of laboratory culture of cyanobacterium Geitlerinema sp. and proposal of Natronospirillaceae fam. nov. and Saccharospirillaceae fam. nov.</title>
        <authorList>
            <person name="Kevbrin V."/>
            <person name="Boltyanskaya Y."/>
            <person name="Koziaeva V."/>
            <person name="Grouzdev D.S."/>
            <person name="Park M."/>
            <person name="Cho J."/>
        </authorList>
    </citation>
    <scope>NUCLEOTIDE SEQUENCE [LARGE SCALE GENOMIC DNA]</scope>
    <source>
        <strain evidence="11 12">G-116</strain>
    </source>
</reference>
<keyword evidence="12" id="KW-1185">Reference proteome</keyword>
<dbReference type="PANTHER" id="PTHR43297">
    <property type="entry name" value="OLIGOPEPTIDE TRANSPORT ATP-BINDING PROTEIN APPD"/>
    <property type="match status" value="1"/>
</dbReference>
<keyword evidence="6 11" id="KW-0067">ATP-binding</keyword>
<dbReference type="RefSeq" id="WP_135483283.1">
    <property type="nucleotide sequence ID" value="NZ_SRMF01000003.1"/>
</dbReference>
<dbReference type="GO" id="GO:0016887">
    <property type="term" value="F:ATP hydrolysis activity"/>
    <property type="evidence" value="ECO:0007669"/>
    <property type="project" value="InterPro"/>
</dbReference>
<accession>A0A4Z0WEL6</accession>
<evidence type="ECO:0000313" key="12">
    <source>
        <dbReference type="Proteomes" id="UP000297475"/>
    </source>
</evidence>
<comment type="similarity">
    <text evidence="2">Belongs to the ABC transporter superfamily.</text>
</comment>
<dbReference type="NCBIfam" id="NF007739">
    <property type="entry name" value="PRK10419.1"/>
    <property type="match status" value="2"/>
</dbReference>
<feature type="domain" description="ABC transporter" evidence="10">
    <location>
        <begin position="10"/>
        <end position="265"/>
    </location>
</feature>
<dbReference type="GO" id="GO:0005524">
    <property type="term" value="F:ATP binding"/>
    <property type="evidence" value="ECO:0007669"/>
    <property type="project" value="UniProtKB-KW"/>
</dbReference>
<dbReference type="Gene3D" id="3.40.50.300">
    <property type="entry name" value="P-loop containing nucleotide triphosphate hydrolases"/>
    <property type="match status" value="2"/>
</dbReference>
<keyword evidence="3" id="KW-0813">Transport</keyword>
<dbReference type="InterPro" id="IPR013563">
    <property type="entry name" value="Oligopep_ABC_C"/>
</dbReference>
<evidence type="ECO:0000256" key="4">
    <source>
        <dbReference type="ARBA" id="ARBA00022475"/>
    </source>
</evidence>
<evidence type="ECO:0000256" key="2">
    <source>
        <dbReference type="ARBA" id="ARBA00005417"/>
    </source>
</evidence>
<dbReference type="SUPFAM" id="SSF52540">
    <property type="entry name" value="P-loop containing nucleoside triphosphate hydrolases"/>
    <property type="match status" value="2"/>
</dbReference>
<keyword evidence="7" id="KW-0472">Membrane</keyword>
<dbReference type="EC" id="7.4.2.9" evidence="8"/>
<sequence length="601" mass="66413">MKHQFSTSGIKAPMISCSGLHIGFPTEHTANNVVRDLSFTIDRKEIVSIVGESGSGKSLTSLALLGLLPQQARASADCLRFHDRDLLGQSYRDWQGIRGKRISMIFQEPMTSLNPVLTIGRQMVEALEWHEGLNRKDATRKVLDILDQVRIPAASKRIKQYPHELSGGMRQRVMIAQALTCGPELLIADEPTTALDVTVQSQILGLLEQLRADLDMGILLITHDMGVVAETADKVVVMNAGDHVETGTVEQIFAHPENAYTKRLLASVPRLGSGVVPNSARPETSPQKDAPLLEVEHLQVRFDQRAGWGRKARRRVHAVEDVSFRLGRGETLALVGESGSGKSTLARAILSLIKPDGGTVRLKGRDITGLNARLMLKHRRVAQMIFQDPYATLDPRMRVGDQVAEPIVLHGLARGKAVARRVQELFELVGLDPAWARRHPHEFSGGQRQRICIARALAVEPELIIADEAVSALDVTVQAVILDLLKDIQQKTGISYLFITHDLAVVEQISHRVAVMYLGRLVELGSTQSVLRSPSHRYTRSLLQAVPVADPTRRPQRVQDTSDIPSPIHDADWQPPAWPMRQLQPDHWVAEGDPLHEVVGS</sequence>
<gene>
    <name evidence="11" type="ORF">E4656_11015</name>
</gene>
<dbReference type="GO" id="GO:0005886">
    <property type="term" value="C:plasma membrane"/>
    <property type="evidence" value="ECO:0007669"/>
    <property type="project" value="UniProtKB-SubCell"/>
</dbReference>
<dbReference type="GO" id="GO:0055085">
    <property type="term" value="P:transmembrane transport"/>
    <property type="evidence" value="ECO:0007669"/>
    <property type="project" value="UniProtKB-ARBA"/>
</dbReference>
<protein>
    <recommendedName>
        <fullName evidence="8">ABC-type dipeptide transporter</fullName>
        <ecNumber evidence="8">7.4.2.9</ecNumber>
    </recommendedName>
</protein>
<proteinExistence type="inferred from homology"/>
<dbReference type="EMBL" id="SRMF01000003">
    <property type="protein sequence ID" value="TGG93566.1"/>
    <property type="molecule type" value="Genomic_DNA"/>
</dbReference>
<name>A0A4Z0WEL6_9GAMM</name>
<dbReference type="Pfam" id="PF00005">
    <property type="entry name" value="ABC_tran"/>
    <property type="match status" value="2"/>
</dbReference>
<dbReference type="InterPro" id="IPR027417">
    <property type="entry name" value="P-loop_NTPase"/>
</dbReference>
<dbReference type="NCBIfam" id="NF008453">
    <property type="entry name" value="PRK11308.1"/>
    <property type="match status" value="2"/>
</dbReference>
<dbReference type="PROSITE" id="PS00211">
    <property type="entry name" value="ABC_TRANSPORTER_1"/>
    <property type="match status" value="2"/>
</dbReference>
<dbReference type="InterPro" id="IPR050388">
    <property type="entry name" value="ABC_Ni/Peptide_Import"/>
</dbReference>
<keyword evidence="4" id="KW-1003">Cell membrane</keyword>
<comment type="catalytic activity">
    <reaction evidence="9">
        <text>a dipeptide(out) + ATP + H2O = a dipeptide(in) + ADP + phosphate + H(+)</text>
        <dbReference type="Rhea" id="RHEA:23120"/>
        <dbReference type="ChEBI" id="CHEBI:15377"/>
        <dbReference type="ChEBI" id="CHEBI:15378"/>
        <dbReference type="ChEBI" id="CHEBI:30616"/>
        <dbReference type="ChEBI" id="CHEBI:43474"/>
        <dbReference type="ChEBI" id="CHEBI:90799"/>
        <dbReference type="ChEBI" id="CHEBI:456216"/>
        <dbReference type="EC" id="7.4.2.9"/>
    </reaction>
</comment>
<dbReference type="PANTHER" id="PTHR43297:SF2">
    <property type="entry name" value="DIPEPTIDE TRANSPORT ATP-BINDING PROTEIN DPPD"/>
    <property type="match status" value="1"/>
</dbReference>
<feature type="domain" description="ABC transporter" evidence="10">
    <location>
        <begin position="293"/>
        <end position="543"/>
    </location>
</feature>
<dbReference type="FunFam" id="3.40.50.300:FF:000016">
    <property type="entry name" value="Oligopeptide ABC transporter ATP-binding component"/>
    <property type="match status" value="2"/>
</dbReference>
<evidence type="ECO:0000256" key="7">
    <source>
        <dbReference type="ARBA" id="ARBA00023136"/>
    </source>
</evidence>
<evidence type="ECO:0000256" key="3">
    <source>
        <dbReference type="ARBA" id="ARBA00022448"/>
    </source>
</evidence>
<dbReference type="PROSITE" id="PS50893">
    <property type="entry name" value="ABC_TRANSPORTER_2"/>
    <property type="match status" value="2"/>
</dbReference>
<comment type="subcellular location">
    <subcellularLocation>
        <location evidence="1">Cell inner membrane</location>
        <topology evidence="1">Peripheral membrane protein</topology>
    </subcellularLocation>
</comment>
<keyword evidence="5" id="KW-0547">Nucleotide-binding</keyword>
<dbReference type="AlphaFoldDB" id="A0A4Z0WEL6"/>
<evidence type="ECO:0000256" key="5">
    <source>
        <dbReference type="ARBA" id="ARBA00022741"/>
    </source>
</evidence>
<dbReference type="Proteomes" id="UP000297475">
    <property type="component" value="Unassembled WGS sequence"/>
</dbReference>
<evidence type="ECO:0000256" key="9">
    <source>
        <dbReference type="ARBA" id="ARBA00047356"/>
    </source>
</evidence>
<dbReference type="OrthoDB" id="9802264at2"/>
<dbReference type="InterPro" id="IPR003593">
    <property type="entry name" value="AAA+_ATPase"/>
</dbReference>
<dbReference type="InterPro" id="IPR003439">
    <property type="entry name" value="ABC_transporter-like_ATP-bd"/>
</dbReference>
<comment type="caution">
    <text evidence="11">The sequence shown here is derived from an EMBL/GenBank/DDBJ whole genome shotgun (WGS) entry which is preliminary data.</text>
</comment>
<evidence type="ECO:0000256" key="8">
    <source>
        <dbReference type="ARBA" id="ARBA00038852"/>
    </source>
</evidence>
<dbReference type="Pfam" id="PF08352">
    <property type="entry name" value="oligo_HPY"/>
    <property type="match status" value="2"/>
</dbReference>